<dbReference type="AlphaFoldDB" id="A0A2S4MKB8"/>
<dbReference type="RefSeq" id="WP_146055216.1">
    <property type="nucleotide sequence ID" value="NZ_PQGA01000002.1"/>
</dbReference>
<evidence type="ECO:0000313" key="3">
    <source>
        <dbReference type="Proteomes" id="UP000237381"/>
    </source>
</evidence>
<dbReference type="EMBL" id="PQGA01000002">
    <property type="protein sequence ID" value="POR55075.1"/>
    <property type="molecule type" value="Genomic_DNA"/>
</dbReference>
<evidence type="ECO:0000313" key="2">
    <source>
        <dbReference type="EMBL" id="POR55075.1"/>
    </source>
</evidence>
<keyword evidence="1" id="KW-0472">Membrane</keyword>
<sequence>MANELTTSAVRQRARSFWDTREGTTGMIVGAGLFGAIGWAAYKLMPYIANLLENTVYALLFGALAVGLFYVLVIDSTLRNRLWLIYQLLMRALTYSIIRYDPVGVLRETQKMAKARIQRVSDAIDKVKGKMRILRETTEGFRRDQQKLKEETLWMQQHGKSQLEINSHAMKIGRLEESIGRLSTAYQQINGVADKLDHAFETLTVMNSNIDFEIDLQEKEYAAANAAHEAWSALRSAFAGNTGMDQMRVATLTYMADDYNNKMGQIDSFVNDSEKYIAAADMQNDMYAEKGLKLLEKLNSQTFDLDISPRLQTPAVVPSTANVVDFSHYKN</sequence>
<proteinExistence type="predicted"/>
<evidence type="ECO:0000256" key="1">
    <source>
        <dbReference type="SAM" id="Phobius"/>
    </source>
</evidence>
<accession>A0A2S4MKB8</accession>
<keyword evidence="1" id="KW-0812">Transmembrane</keyword>
<feature type="transmembrane region" description="Helical" evidence="1">
    <location>
        <begin position="23"/>
        <end position="42"/>
    </location>
</feature>
<name>A0A2S4MKB8_9BURK</name>
<organism evidence="2 3">
    <name type="scientific">Paraburkholderia eburnea</name>
    <dbReference type="NCBI Taxonomy" id="1189126"/>
    <lineage>
        <taxon>Bacteria</taxon>
        <taxon>Pseudomonadati</taxon>
        <taxon>Pseudomonadota</taxon>
        <taxon>Betaproteobacteria</taxon>
        <taxon>Burkholderiales</taxon>
        <taxon>Burkholderiaceae</taxon>
        <taxon>Paraburkholderia</taxon>
    </lineage>
</organism>
<gene>
    <name evidence="2" type="ORF">B0G62_102686</name>
</gene>
<protein>
    <submittedName>
        <fullName evidence="2">Uncharacterized protein</fullName>
    </submittedName>
</protein>
<dbReference type="OrthoDB" id="9102640at2"/>
<keyword evidence="3" id="KW-1185">Reference proteome</keyword>
<feature type="transmembrane region" description="Helical" evidence="1">
    <location>
        <begin position="54"/>
        <end position="73"/>
    </location>
</feature>
<reference evidence="2 3" key="1">
    <citation type="submission" date="2018-01" db="EMBL/GenBank/DDBJ databases">
        <title>Genomic Encyclopedia of Type Strains, Phase III (KMG-III): the genomes of soil and plant-associated and newly described type strains.</title>
        <authorList>
            <person name="Whitman W."/>
        </authorList>
    </citation>
    <scope>NUCLEOTIDE SEQUENCE [LARGE SCALE GENOMIC DNA]</scope>
    <source>
        <strain evidence="2 3">JCM 18070</strain>
    </source>
</reference>
<comment type="caution">
    <text evidence="2">The sequence shown here is derived from an EMBL/GenBank/DDBJ whole genome shotgun (WGS) entry which is preliminary data.</text>
</comment>
<dbReference type="Proteomes" id="UP000237381">
    <property type="component" value="Unassembled WGS sequence"/>
</dbReference>
<keyword evidence="1" id="KW-1133">Transmembrane helix</keyword>